<sequence>MIKITKITHQSQNVSSTKQDKTLNIWNPWHGCIKISEGCANCYMYYLDAKYGKSGSEIYRTKTGFNYPLSRHKDGRYKIKSGEMIHVCLSSDFFLKQADEYRDEAWSIIKQRSDVKFSLLTKRIDRVSKCLPKDWDDGYENVMLSVSCENQQRADERIPTLLELPFKHKGIVCAPLIGAISIEKYLKSNQISLVLCDGENYEGARVCCYEWVKGLRNECERYNVTFVFYGTGRKFMKDGRVYTLENGLQRSQAQKSGLSFEGKSINFKLTDAFGLPIDEF</sequence>
<dbReference type="EMBL" id="CAJHOF010000001">
    <property type="protein sequence ID" value="CAD7286654.1"/>
    <property type="molecule type" value="Genomic_DNA"/>
</dbReference>
<proteinExistence type="predicted"/>
<evidence type="ECO:0000313" key="2">
    <source>
        <dbReference type="Proteomes" id="UP000789803"/>
    </source>
</evidence>
<accession>A0ABM8Q1L1</accession>
<dbReference type="InterPro" id="IPR011101">
    <property type="entry name" value="DUF5131"/>
</dbReference>
<evidence type="ECO:0008006" key="3">
    <source>
        <dbReference type="Google" id="ProtNLM"/>
    </source>
</evidence>
<protein>
    <recommendedName>
        <fullName evidence="3">DUF5131 family protein</fullName>
    </recommendedName>
</protein>
<gene>
    <name evidence="1" type="ORF">LMG7974_00017</name>
</gene>
<dbReference type="Pfam" id="PF07505">
    <property type="entry name" value="DUF5131"/>
    <property type="match status" value="1"/>
</dbReference>
<dbReference type="Proteomes" id="UP000789803">
    <property type="component" value="Unassembled WGS sequence"/>
</dbReference>
<keyword evidence="2" id="KW-1185">Reference proteome</keyword>
<reference evidence="1 2" key="1">
    <citation type="submission" date="2020-11" db="EMBL/GenBank/DDBJ databases">
        <authorList>
            <person name="Peeters C."/>
        </authorList>
    </citation>
    <scope>NUCLEOTIDE SEQUENCE [LARGE SCALE GENOMIC DNA]</scope>
    <source>
        <strain evidence="1 2">LMG 7974</strain>
    </source>
</reference>
<name>A0ABM8Q1L1_9BACT</name>
<comment type="caution">
    <text evidence="1">The sequence shown here is derived from an EMBL/GenBank/DDBJ whole genome shotgun (WGS) entry which is preliminary data.</text>
</comment>
<organism evidence="1 2">
    <name type="scientific">Campylobacter majalis</name>
    <dbReference type="NCBI Taxonomy" id="2790656"/>
    <lineage>
        <taxon>Bacteria</taxon>
        <taxon>Pseudomonadati</taxon>
        <taxon>Campylobacterota</taxon>
        <taxon>Epsilonproteobacteria</taxon>
        <taxon>Campylobacterales</taxon>
        <taxon>Campylobacteraceae</taxon>
        <taxon>Campylobacter</taxon>
    </lineage>
</organism>
<evidence type="ECO:0000313" key="1">
    <source>
        <dbReference type="EMBL" id="CAD7286654.1"/>
    </source>
</evidence>